<dbReference type="OrthoDB" id="341421at2759"/>
<evidence type="ECO:0008006" key="3">
    <source>
        <dbReference type="Google" id="ProtNLM"/>
    </source>
</evidence>
<keyword evidence="2" id="KW-1185">Reference proteome</keyword>
<protein>
    <recommendedName>
        <fullName evidence="3">MYND-type domain-containing protein</fullName>
    </recommendedName>
</protein>
<reference evidence="1" key="1">
    <citation type="journal article" date="2019" name="Environ. Microbiol.">
        <title>Fungal ecological strategies reflected in gene transcription - a case study of two litter decomposers.</title>
        <authorList>
            <person name="Barbi F."/>
            <person name="Kohler A."/>
            <person name="Barry K."/>
            <person name="Baskaran P."/>
            <person name="Daum C."/>
            <person name="Fauchery L."/>
            <person name="Ihrmark K."/>
            <person name="Kuo A."/>
            <person name="LaButti K."/>
            <person name="Lipzen A."/>
            <person name="Morin E."/>
            <person name="Grigoriev I.V."/>
            <person name="Henrissat B."/>
            <person name="Lindahl B."/>
            <person name="Martin F."/>
        </authorList>
    </citation>
    <scope>NUCLEOTIDE SEQUENCE</scope>
    <source>
        <strain evidence="1">JB14</strain>
    </source>
</reference>
<dbReference type="EMBL" id="ML769400">
    <property type="protein sequence ID" value="KAE9406790.1"/>
    <property type="molecule type" value="Genomic_DNA"/>
</dbReference>
<dbReference type="AlphaFoldDB" id="A0A6A4I9W2"/>
<organism evidence="1 2">
    <name type="scientific">Gymnopus androsaceus JB14</name>
    <dbReference type="NCBI Taxonomy" id="1447944"/>
    <lineage>
        <taxon>Eukaryota</taxon>
        <taxon>Fungi</taxon>
        <taxon>Dikarya</taxon>
        <taxon>Basidiomycota</taxon>
        <taxon>Agaricomycotina</taxon>
        <taxon>Agaricomycetes</taxon>
        <taxon>Agaricomycetidae</taxon>
        <taxon>Agaricales</taxon>
        <taxon>Marasmiineae</taxon>
        <taxon>Omphalotaceae</taxon>
        <taxon>Gymnopus</taxon>
    </lineage>
</organism>
<evidence type="ECO:0000313" key="1">
    <source>
        <dbReference type="EMBL" id="KAE9406790.1"/>
    </source>
</evidence>
<proteinExistence type="predicted"/>
<dbReference type="Proteomes" id="UP000799118">
    <property type="component" value="Unassembled WGS sequence"/>
</dbReference>
<evidence type="ECO:0000313" key="2">
    <source>
        <dbReference type="Proteomes" id="UP000799118"/>
    </source>
</evidence>
<sequence>MMMVNRSETCATRRLSQCTGFGFYNDPDDSPDLTELDFYARKAVIEEVADWCDENETKKPTVIPDNRWTPILYRYEIVKTSGKRSRDWGDLVFTDLTISRFLIVMLFPEACGCGNYSHHDYDSLTKYQADRFMSLLTYLHHDWDWGNKPKWVRATYTTPERKFKLNPDFLTKLDSPSSTNKPFMLEKIDNVMAQGSYNKKRTDNASVADKVVGTKETKPHVSSQWKHRNPRQCGFCETISPDKDLQKCSKCKLVFYCGEEW</sequence>
<name>A0A6A4I9W2_9AGAR</name>
<gene>
    <name evidence="1" type="ORF">BT96DRAFT_954782</name>
</gene>
<accession>A0A6A4I9W2</accession>